<evidence type="ECO:0000256" key="2">
    <source>
        <dbReference type="ARBA" id="ARBA00023315"/>
    </source>
</evidence>
<dbReference type="CDD" id="cd04301">
    <property type="entry name" value="NAT_SF"/>
    <property type="match status" value="1"/>
</dbReference>
<dbReference type="Proteomes" id="UP000236959">
    <property type="component" value="Unassembled WGS sequence"/>
</dbReference>
<keyword evidence="5" id="KW-1185">Reference proteome</keyword>
<dbReference type="RefSeq" id="WP_208987676.1">
    <property type="nucleotide sequence ID" value="NZ_PPCN01000012.1"/>
</dbReference>
<dbReference type="SUPFAM" id="SSF55729">
    <property type="entry name" value="Acyl-CoA N-acyltransferases (Nat)"/>
    <property type="match status" value="1"/>
</dbReference>
<dbReference type="PROSITE" id="PS51186">
    <property type="entry name" value="GNAT"/>
    <property type="match status" value="1"/>
</dbReference>
<gene>
    <name evidence="4" type="ORF">CLV41_11284</name>
</gene>
<keyword evidence="2" id="KW-0012">Acyltransferase</keyword>
<dbReference type="PANTHER" id="PTHR43877">
    <property type="entry name" value="AMINOALKYLPHOSPHONATE N-ACETYLTRANSFERASE-RELATED-RELATED"/>
    <property type="match status" value="1"/>
</dbReference>
<dbReference type="AlphaFoldDB" id="A0A2S3UM77"/>
<sequence>MPLKLRPATLADAPALTDILHRAKASWGYPEDRMEEFRAQWRISEATITSLAVTVAERGGHPVAFSGLTPQDDETLLIDFLFVAPEAQSQGIGDLLLTRAEDEARSRNLTRLFLESDTNAAPFYEKRGFRTMATRPSEMQPVAKSL</sequence>
<reference evidence="4 5" key="1">
    <citation type="submission" date="2018-01" db="EMBL/GenBank/DDBJ databases">
        <title>Genomic Encyclopedia of Archaeal and Bacterial Type Strains, Phase II (KMG-II): from individual species to whole genera.</title>
        <authorList>
            <person name="Goeker M."/>
        </authorList>
    </citation>
    <scope>NUCLEOTIDE SEQUENCE [LARGE SCALE GENOMIC DNA]</scope>
    <source>
        <strain evidence="4 5">DSM 17023</strain>
    </source>
</reference>
<comment type="caution">
    <text evidence="4">The sequence shown here is derived from an EMBL/GenBank/DDBJ whole genome shotgun (WGS) entry which is preliminary data.</text>
</comment>
<name>A0A2S3UM77_9HYPH</name>
<dbReference type="InterPro" id="IPR050832">
    <property type="entry name" value="Bact_Acetyltransf"/>
</dbReference>
<dbReference type="GO" id="GO:0016747">
    <property type="term" value="F:acyltransferase activity, transferring groups other than amino-acyl groups"/>
    <property type="evidence" value="ECO:0007669"/>
    <property type="project" value="InterPro"/>
</dbReference>
<organism evidence="4 5">
    <name type="scientific">Roseibium marinum</name>
    <dbReference type="NCBI Taxonomy" id="281252"/>
    <lineage>
        <taxon>Bacteria</taxon>
        <taxon>Pseudomonadati</taxon>
        <taxon>Pseudomonadota</taxon>
        <taxon>Alphaproteobacteria</taxon>
        <taxon>Hyphomicrobiales</taxon>
        <taxon>Stappiaceae</taxon>
        <taxon>Roseibium</taxon>
    </lineage>
</organism>
<dbReference type="InterPro" id="IPR000182">
    <property type="entry name" value="GNAT_dom"/>
</dbReference>
<proteinExistence type="predicted"/>
<dbReference type="PANTHER" id="PTHR43877:SF2">
    <property type="entry name" value="AMINOALKYLPHOSPHONATE N-ACETYLTRANSFERASE-RELATED"/>
    <property type="match status" value="1"/>
</dbReference>
<accession>A0A2S3UM77</accession>
<evidence type="ECO:0000259" key="3">
    <source>
        <dbReference type="PROSITE" id="PS51186"/>
    </source>
</evidence>
<dbReference type="Gene3D" id="3.40.630.30">
    <property type="match status" value="1"/>
</dbReference>
<keyword evidence="1 4" id="KW-0808">Transferase</keyword>
<protein>
    <submittedName>
        <fullName evidence="4">Putative acetyltransferase</fullName>
    </submittedName>
</protein>
<evidence type="ECO:0000313" key="4">
    <source>
        <dbReference type="EMBL" id="POF28670.1"/>
    </source>
</evidence>
<feature type="domain" description="N-acetyltransferase" evidence="3">
    <location>
        <begin position="3"/>
        <end position="146"/>
    </location>
</feature>
<evidence type="ECO:0000313" key="5">
    <source>
        <dbReference type="Proteomes" id="UP000236959"/>
    </source>
</evidence>
<dbReference type="InterPro" id="IPR016181">
    <property type="entry name" value="Acyl_CoA_acyltransferase"/>
</dbReference>
<dbReference type="Pfam" id="PF00583">
    <property type="entry name" value="Acetyltransf_1"/>
    <property type="match status" value="1"/>
</dbReference>
<evidence type="ECO:0000256" key="1">
    <source>
        <dbReference type="ARBA" id="ARBA00022679"/>
    </source>
</evidence>
<dbReference type="EMBL" id="PPCN01000012">
    <property type="protein sequence ID" value="POF28670.1"/>
    <property type="molecule type" value="Genomic_DNA"/>
</dbReference>